<sequence>MISTTIALNIFSLEGDGFHPKLEISINGRRETAILDTGASKTAFDMQLLSQLLSQEEFPAAERLSTGLGTNSMQCFTAVIAELKVGDFCIPDFEVAVLDLSHINQAYQKLGLEQVLGVIGSDLLHEYKALIDYESQTLTLRKTEF</sequence>
<dbReference type="CDD" id="cd05483">
    <property type="entry name" value="retropepsin_like_bacteria"/>
    <property type="match status" value="1"/>
</dbReference>
<dbReference type="Pfam" id="PF13650">
    <property type="entry name" value="Asp_protease_2"/>
    <property type="match status" value="1"/>
</dbReference>
<dbReference type="GO" id="GO:0006508">
    <property type="term" value="P:proteolysis"/>
    <property type="evidence" value="ECO:0007669"/>
    <property type="project" value="UniProtKB-KW"/>
</dbReference>
<dbReference type="AlphaFoldDB" id="A0A4V2UTN8"/>
<dbReference type="EMBL" id="SMAD01000006">
    <property type="protein sequence ID" value="TCS86912.1"/>
    <property type="molecule type" value="Genomic_DNA"/>
</dbReference>
<dbReference type="InterPro" id="IPR021109">
    <property type="entry name" value="Peptidase_aspartic_dom_sf"/>
</dbReference>
<organism evidence="1 2">
    <name type="scientific">Anseongella ginsenosidimutans</name>
    <dbReference type="NCBI Taxonomy" id="496056"/>
    <lineage>
        <taxon>Bacteria</taxon>
        <taxon>Pseudomonadati</taxon>
        <taxon>Bacteroidota</taxon>
        <taxon>Sphingobacteriia</taxon>
        <taxon>Sphingobacteriales</taxon>
        <taxon>Sphingobacteriaceae</taxon>
        <taxon>Anseongella</taxon>
    </lineage>
</organism>
<reference evidence="1 2" key="1">
    <citation type="submission" date="2019-03" db="EMBL/GenBank/DDBJ databases">
        <title>Genomic Encyclopedia of Type Strains, Phase IV (KMG-IV): sequencing the most valuable type-strain genomes for metagenomic binning, comparative biology and taxonomic classification.</title>
        <authorList>
            <person name="Goeker M."/>
        </authorList>
    </citation>
    <scope>NUCLEOTIDE SEQUENCE [LARGE SCALE GENOMIC DNA]</scope>
    <source>
        <strain evidence="1 2">DSM 21100</strain>
    </source>
</reference>
<keyword evidence="1" id="KW-0645">Protease</keyword>
<dbReference type="GO" id="GO:0004190">
    <property type="term" value="F:aspartic-type endopeptidase activity"/>
    <property type="evidence" value="ECO:0007669"/>
    <property type="project" value="InterPro"/>
</dbReference>
<keyword evidence="1" id="KW-0378">Hydrolase</keyword>
<dbReference type="InterPro" id="IPR001969">
    <property type="entry name" value="Aspartic_peptidase_AS"/>
</dbReference>
<dbReference type="PROSITE" id="PS00141">
    <property type="entry name" value="ASP_PROTEASE"/>
    <property type="match status" value="1"/>
</dbReference>
<keyword evidence="2" id="KW-1185">Reference proteome</keyword>
<dbReference type="SUPFAM" id="SSF50630">
    <property type="entry name" value="Acid proteases"/>
    <property type="match status" value="1"/>
</dbReference>
<name>A0A4V2UTN8_9SPHI</name>
<comment type="caution">
    <text evidence="1">The sequence shown here is derived from an EMBL/GenBank/DDBJ whole genome shotgun (WGS) entry which is preliminary data.</text>
</comment>
<evidence type="ECO:0000313" key="1">
    <source>
        <dbReference type="EMBL" id="TCS86912.1"/>
    </source>
</evidence>
<proteinExistence type="predicted"/>
<dbReference type="Gene3D" id="2.40.70.10">
    <property type="entry name" value="Acid Proteases"/>
    <property type="match status" value="1"/>
</dbReference>
<gene>
    <name evidence="1" type="ORF">EDD80_106228</name>
</gene>
<dbReference type="Proteomes" id="UP000295807">
    <property type="component" value="Unassembled WGS sequence"/>
</dbReference>
<dbReference type="RefSeq" id="WP_132129464.1">
    <property type="nucleotide sequence ID" value="NZ_CP042432.1"/>
</dbReference>
<protein>
    <submittedName>
        <fullName evidence="1">Aspartyl protease</fullName>
    </submittedName>
</protein>
<evidence type="ECO:0000313" key="2">
    <source>
        <dbReference type="Proteomes" id="UP000295807"/>
    </source>
</evidence>
<dbReference type="InterPro" id="IPR034122">
    <property type="entry name" value="Retropepsin-like_bacterial"/>
</dbReference>
<dbReference type="OrthoDB" id="7433208at2"/>
<accession>A0A4V2UTN8</accession>